<gene>
    <name evidence="1" type="ORF">FA15DRAFT_654746</name>
</gene>
<organism evidence="1 2">
    <name type="scientific">Coprinopsis marcescibilis</name>
    <name type="common">Agaric fungus</name>
    <name type="synonym">Psathyrella marcescibilis</name>
    <dbReference type="NCBI Taxonomy" id="230819"/>
    <lineage>
        <taxon>Eukaryota</taxon>
        <taxon>Fungi</taxon>
        <taxon>Dikarya</taxon>
        <taxon>Basidiomycota</taxon>
        <taxon>Agaricomycotina</taxon>
        <taxon>Agaricomycetes</taxon>
        <taxon>Agaricomycetidae</taxon>
        <taxon>Agaricales</taxon>
        <taxon>Agaricineae</taxon>
        <taxon>Psathyrellaceae</taxon>
        <taxon>Coprinopsis</taxon>
    </lineage>
</organism>
<keyword evidence="2" id="KW-1185">Reference proteome</keyword>
<name>A0A5C3L0B3_COPMA</name>
<evidence type="ECO:0000313" key="2">
    <source>
        <dbReference type="Proteomes" id="UP000307440"/>
    </source>
</evidence>
<sequence>MTETEATGTPSKFLSVPLPTKTIQPMTNYEGFKLQAQSEDGLTILVAGSWNKPERPTEIKKNAHPTKQFSSLGDWYFVEYNMPTPPAAPQPAAAARTSRCPFRVSEVHQDVQSHPDLRQIRLHVVLPVFCDAPASQQFRLTAWIGAQEELMQTREELRHMVTKLQEEFSEEKGACSKKTLNMALHAGVGQNGSLRVSYGAGHYIPVFSLVPSPLLQRETLNQFSKALATEVRMLLVRLANFRKIDLHCNSDQPPHLLKFQSREKSSTTHCRSRSLLSSLLMGYLASQVNLCVCVLVRCIVVELSAKESDEIRPVMSVGKQPGFRFLMTTADRSALQPPMLHPTSNWWGVSFTQTNRSTIIQWVPDLALVEPI</sequence>
<evidence type="ECO:0000313" key="1">
    <source>
        <dbReference type="EMBL" id="TFK25965.1"/>
    </source>
</evidence>
<dbReference type="EMBL" id="ML210180">
    <property type="protein sequence ID" value="TFK25965.1"/>
    <property type="molecule type" value="Genomic_DNA"/>
</dbReference>
<reference evidence="1 2" key="1">
    <citation type="journal article" date="2019" name="Nat. Ecol. Evol.">
        <title>Megaphylogeny resolves global patterns of mushroom evolution.</title>
        <authorList>
            <person name="Varga T."/>
            <person name="Krizsan K."/>
            <person name="Foldi C."/>
            <person name="Dima B."/>
            <person name="Sanchez-Garcia M."/>
            <person name="Sanchez-Ramirez S."/>
            <person name="Szollosi G.J."/>
            <person name="Szarkandi J.G."/>
            <person name="Papp V."/>
            <person name="Albert L."/>
            <person name="Andreopoulos W."/>
            <person name="Angelini C."/>
            <person name="Antonin V."/>
            <person name="Barry K.W."/>
            <person name="Bougher N.L."/>
            <person name="Buchanan P."/>
            <person name="Buyck B."/>
            <person name="Bense V."/>
            <person name="Catcheside P."/>
            <person name="Chovatia M."/>
            <person name="Cooper J."/>
            <person name="Damon W."/>
            <person name="Desjardin D."/>
            <person name="Finy P."/>
            <person name="Geml J."/>
            <person name="Haridas S."/>
            <person name="Hughes K."/>
            <person name="Justo A."/>
            <person name="Karasinski D."/>
            <person name="Kautmanova I."/>
            <person name="Kiss B."/>
            <person name="Kocsube S."/>
            <person name="Kotiranta H."/>
            <person name="LaButti K.M."/>
            <person name="Lechner B.E."/>
            <person name="Liimatainen K."/>
            <person name="Lipzen A."/>
            <person name="Lukacs Z."/>
            <person name="Mihaltcheva S."/>
            <person name="Morgado L.N."/>
            <person name="Niskanen T."/>
            <person name="Noordeloos M.E."/>
            <person name="Ohm R.A."/>
            <person name="Ortiz-Santana B."/>
            <person name="Ovrebo C."/>
            <person name="Racz N."/>
            <person name="Riley R."/>
            <person name="Savchenko A."/>
            <person name="Shiryaev A."/>
            <person name="Soop K."/>
            <person name="Spirin V."/>
            <person name="Szebenyi C."/>
            <person name="Tomsovsky M."/>
            <person name="Tulloss R.E."/>
            <person name="Uehling J."/>
            <person name="Grigoriev I.V."/>
            <person name="Vagvolgyi C."/>
            <person name="Papp T."/>
            <person name="Martin F.M."/>
            <person name="Miettinen O."/>
            <person name="Hibbett D.S."/>
            <person name="Nagy L.G."/>
        </authorList>
    </citation>
    <scope>NUCLEOTIDE SEQUENCE [LARGE SCALE GENOMIC DNA]</scope>
    <source>
        <strain evidence="1 2">CBS 121175</strain>
    </source>
</reference>
<dbReference type="Proteomes" id="UP000307440">
    <property type="component" value="Unassembled WGS sequence"/>
</dbReference>
<dbReference type="AlphaFoldDB" id="A0A5C3L0B3"/>
<proteinExistence type="predicted"/>
<accession>A0A5C3L0B3</accession>
<protein>
    <submittedName>
        <fullName evidence="1">Uncharacterized protein</fullName>
    </submittedName>
</protein>